<reference evidence="3" key="1">
    <citation type="submission" date="2016-11" db="UniProtKB">
        <authorList>
            <consortium name="WormBaseParasite"/>
        </authorList>
    </citation>
    <scope>IDENTIFICATION</scope>
</reference>
<dbReference type="WBParaSite" id="Csp11.Scaffold630.g17441.t1">
    <property type="protein sequence ID" value="Csp11.Scaffold630.g17441.t1"/>
    <property type="gene ID" value="Csp11.Scaffold630.g17441"/>
</dbReference>
<keyword evidence="1" id="KW-1133">Transmembrane helix</keyword>
<evidence type="ECO:0000313" key="2">
    <source>
        <dbReference type="Proteomes" id="UP000095282"/>
    </source>
</evidence>
<accession>A0A1I7UMG4</accession>
<keyword evidence="2" id="KW-1185">Reference proteome</keyword>
<feature type="transmembrane region" description="Helical" evidence="1">
    <location>
        <begin position="75"/>
        <end position="96"/>
    </location>
</feature>
<evidence type="ECO:0000313" key="3">
    <source>
        <dbReference type="WBParaSite" id="Csp11.Scaffold630.g17441.t1"/>
    </source>
</evidence>
<protein>
    <submittedName>
        <fullName evidence="3">Transmembrane protein</fullName>
    </submittedName>
</protein>
<sequence>MDDGGMSEFPKKILSFLKNLIDFYSNEVDPLKQKSMKLEDSRFNARFIGIIPVCLLVLTWYWYAFEEYSAKGETYIFLVAFICVLIALQSFCQWLLE</sequence>
<keyword evidence="1" id="KW-0812">Transmembrane</keyword>
<name>A0A1I7UMG4_9PELO</name>
<dbReference type="Proteomes" id="UP000095282">
    <property type="component" value="Unplaced"/>
</dbReference>
<keyword evidence="1" id="KW-0472">Membrane</keyword>
<organism evidence="2 3">
    <name type="scientific">Caenorhabditis tropicalis</name>
    <dbReference type="NCBI Taxonomy" id="1561998"/>
    <lineage>
        <taxon>Eukaryota</taxon>
        <taxon>Metazoa</taxon>
        <taxon>Ecdysozoa</taxon>
        <taxon>Nematoda</taxon>
        <taxon>Chromadorea</taxon>
        <taxon>Rhabditida</taxon>
        <taxon>Rhabditina</taxon>
        <taxon>Rhabditomorpha</taxon>
        <taxon>Rhabditoidea</taxon>
        <taxon>Rhabditidae</taxon>
        <taxon>Peloderinae</taxon>
        <taxon>Caenorhabditis</taxon>
    </lineage>
</organism>
<evidence type="ECO:0000256" key="1">
    <source>
        <dbReference type="SAM" id="Phobius"/>
    </source>
</evidence>
<dbReference type="AlphaFoldDB" id="A0A1I7UMG4"/>
<proteinExistence type="predicted"/>
<feature type="transmembrane region" description="Helical" evidence="1">
    <location>
        <begin position="43"/>
        <end position="63"/>
    </location>
</feature>